<reference evidence="1" key="1">
    <citation type="submission" date="2021-02" db="EMBL/GenBank/DDBJ databases">
        <authorList>
            <person name="Nowell W R."/>
        </authorList>
    </citation>
    <scope>NUCLEOTIDE SEQUENCE</scope>
</reference>
<evidence type="ECO:0000313" key="1">
    <source>
        <dbReference type="EMBL" id="CAF4213061.1"/>
    </source>
</evidence>
<evidence type="ECO:0000313" key="5">
    <source>
        <dbReference type="Proteomes" id="UP000663873"/>
    </source>
</evidence>
<sequence length="108" mass="12842">MDVYVVHDLKNVEDYFYAETKLGRENDVYVYLSKRYHNRCLSCDLIAKEDLDLFRDIADVMKARKELQPIVKRNIELKLSSENDKHSLLHRFSSSNNSFRDRTPSTRI</sequence>
<evidence type="ECO:0000313" key="4">
    <source>
        <dbReference type="EMBL" id="CAF4715750.1"/>
    </source>
</evidence>
<protein>
    <submittedName>
        <fullName evidence="1">Uncharacterized protein</fullName>
    </submittedName>
</protein>
<gene>
    <name evidence="2" type="ORF">HFQ381_LOCUS22449</name>
    <name evidence="3" type="ORF">QYT958_LOCUS13030</name>
    <name evidence="4" type="ORF">TOA249_LOCUS17947</name>
    <name evidence="1" type="ORF">UJA718_LOCUS7261</name>
</gene>
<organism evidence="1 5">
    <name type="scientific">Rotaria socialis</name>
    <dbReference type="NCBI Taxonomy" id="392032"/>
    <lineage>
        <taxon>Eukaryota</taxon>
        <taxon>Metazoa</taxon>
        <taxon>Spiralia</taxon>
        <taxon>Gnathifera</taxon>
        <taxon>Rotifera</taxon>
        <taxon>Eurotatoria</taxon>
        <taxon>Bdelloidea</taxon>
        <taxon>Philodinida</taxon>
        <taxon>Philodinidae</taxon>
        <taxon>Rotaria</taxon>
    </lineage>
</organism>
<dbReference type="Proteomes" id="UP000663838">
    <property type="component" value="Unassembled WGS sequence"/>
</dbReference>
<dbReference type="EMBL" id="CAJOBO010002115">
    <property type="protein sequence ID" value="CAF4432347.1"/>
    <property type="molecule type" value="Genomic_DNA"/>
</dbReference>
<dbReference type="Proteomes" id="UP000663873">
    <property type="component" value="Unassembled WGS sequence"/>
</dbReference>
<evidence type="ECO:0000313" key="2">
    <source>
        <dbReference type="EMBL" id="CAF4432347.1"/>
    </source>
</evidence>
<proteinExistence type="predicted"/>
<accession>A0A820BXX9</accession>
<keyword evidence="5" id="KW-1185">Reference proteome</keyword>
<dbReference type="EMBL" id="CAJOBS010001305">
    <property type="protein sequence ID" value="CAF4715750.1"/>
    <property type="molecule type" value="Genomic_DNA"/>
</dbReference>
<comment type="caution">
    <text evidence="1">The sequence shown here is derived from an EMBL/GenBank/DDBJ whole genome shotgun (WGS) entry which is preliminary data.</text>
</comment>
<dbReference type="Proteomes" id="UP000663851">
    <property type="component" value="Unassembled WGS sequence"/>
</dbReference>
<evidence type="ECO:0000313" key="3">
    <source>
        <dbReference type="EMBL" id="CAF4623825.1"/>
    </source>
</evidence>
<name>A0A820BXX9_9BILA</name>
<dbReference type="EMBL" id="CAJOBR010001632">
    <property type="protein sequence ID" value="CAF4623825.1"/>
    <property type="molecule type" value="Genomic_DNA"/>
</dbReference>
<dbReference type="AlphaFoldDB" id="A0A820BXX9"/>
<dbReference type="EMBL" id="CAJOBP010000721">
    <property type="protein sequence ID" value="CAF4213061.1"/>
    <property type="molecule type" value="Genomic_DNA"/>
</dbReference>
<dbReference type="Proteomes" id="UP000663848">
    <property type="component" value="Unassembled WGS sequence"/>
</dbReference>